<dbReference type="Proteomes" id="UP001396334">
    <property type="component" value="Unassembled WGS sequence"/>
</dbReference>
<feature type="region of interest" description="Disordered" evidence="1">
    <location>
        <begin position="71"/>
        <end position="90"/>
    </location>
</feature>
<reference evidence="2 3" key="1">
    <citation type="journal article" date="2024" name="G3 (Bethesda)">
        <title>Genome assembly of Hibiscus sabdariffa L. provides insights into metabolisms of medicinal natural products.</title>
        <authorList>
            <person name="Kim T."/>
        </authorList>
    </citation>
    <scope>NUCLEOTIDE SEQUENCE [LARGE SCALE GENOMIC DNA]</scope>
    <source>
        <strain evidence="2">TK-2024</strain>
        <tissue evidence="2">Old leaves</tissue>
    </source>
</reference>
<evidence type="ECO:0000256" key="1">
    <source>
        <dbReference type="SAM" id="MobiDB-lite"/>
    </source>
</evidence>
<organism evidence="2 3">
    <name type="scientific">Hibiscus sabdariffa</name>
    <name type="common">roselle</name>
    <dbReference type="NCBI Taxonomy" id="183260"/>
    <lineage>
        <taxon>Eukaryota</taxon>
        <taxon>Viridiplantae</taxon>
        <taxon>Streptophyta</taxon>
        <taxon>Embryophyta</taxon>
        <taxon>Tracheophyta</taxon>
        <taxon>Spermatophyta</taxon>
        <taxon>Magnoliopsida</taxon>
        <taxon>eudicotyledons</taxon>
        <taxon>Gunneridae</taxon>
        <taxon>Pentapetalae</taxon>
        <taxon>rosids</taxon>
        <taxon>malvids</taxon>
        <taxon>Malvales</taxon>
        <taxon>Malvaceae</taxon>
        <taxon>Malvoideae</taxon>
        <taxon>Hibiscus</taxon>
    </lineage>
</organism>
<gene>
    <name evidence="2" type="ORF">V6N11_010173</name>
</gene>
<evidence type="ECO:0000313" key="3">
    <source>
        <dbReference type="Proteomes" id="UP001396334"/>
    </source>
</evidence>
<name>A0ABR2PDY8_9ROSI</name>
<protein>
    <submittedName>
        <fullName evidence="2">Uncharacterized protein</fullName>
    </submittedName>
</protein>
<dbReference type="EMBL" id="JBBPBN010000063">
    <property type="protein sequence ID" value="KAK8986619.1"/>
    <property type="molecule type" value="Genomic_DNA"/>
</dbReference>
<accession>A0ABR2PDY8</accession>
<sequence length="316" mass="34417">MVAGSKLQVEDETLNTCVIGKERNKSEAANDFGSSRFLGESDLKSNENNVVIPSNNVISSGEGKLGVEQEKCIPDSSNDKEKGRAEKTTNGRIEDMAQEVVMVGLDNNPISWADIVSNNLKGHNDGNYLDPTMACNQIVGGAIAVEKPSYFPSSTGPRRVSYLSCFWFDVWIVFQERSFALATVGAVHTDFGGKLKSFWLVSVAAALWVLWCARNVMIFNKKASTAESCLFQAKLRPLIWLKSANGKAFGELDGCGGCRFHGKESVGLRGSAGVRQGVECCELSGYDPVAAVVLFVLLCWRLGDSNRAALYYKFLV</sequence>
<keyword evidence="3" id="KW-1185">Reference proteome</keyword>
<proteinExistence type="predicted"/>
<evidence type="ECO:0000313" key="2">
    <source>
        <dbReference type="EMBL" id="KAK8986619.1"/>
    </source>
</evidence>
<comment type="caution">
    <text evidence="2">The sequence shown here is derived from an EMBL/GenBank/DDBJ whole genome shotgun (WGS) entry which is preliminary data.</text>
</comment>